<name>A0AAW1WN70_RUBAR</name>
<reference evidence="4 5" key="1">
    <citation type="journal article" date="2023" name="G3 (Bethesda)">
        <title>A chromosome-length genome assembly and annotation of blackberry (Rubus argutus, cv. 'Hillquist').</title>
        <authorList>
            <person name="Bruna T."/>
            <person name="Aryal R."/>
            <person name="Dudchenko O."/>
            <person name="Sargent D.J."/>
            <person name="Mead D."/>
            <person name="Buti M."/>
            <person name="Cavallini A."/>
            <person name="Hytonen T."/>
            <person name="Andres J."/>
            <person name="Pham M."/>
            <person name="Weisz D."/>
            <person name="Mascagni F."/>
            <person name="Usai G."/>
            <person name="Natali L."/>
            <person name="Bassil N."/>
            <person name="Fernandez G.E."/>
            <person name="Lomsadze A."/>
            <person name="Armour M."/>
            <person name="Olukolu B."/>
            <person name="Poorten T."/>
            <person name="Britton C."/>
            <person name="Davik J."/>
            <person name="Ashrafi H."/>
            <person name="Aiden E.L."/>
            <person name="Borodovsky M."/>
            <person name="Worthington M."/>
        </authorList>
    </citation>
    <scope>NUCLEOTIDE SEQUENCE [LARGE SCALE GENOMIC DNA]</scope>
    <source>
        <strain evidence="4">PI 553951</strain>
    </source>
</reference>
<dbReference type="InterPro" id="IPR058580">
    <property type="entry name" value="DUF2828"/>
</dbReference>
<sequence length="312" mass="35705">MAPPSLVGPPQVINTVTPAQPNSGARPPMGLTENLSPTFMISGNPCLDLFFRVVPDTPASYLNKQLPIAWAYNALTTLKLICNLRGVRGTGKSDKEGFYTAALWLHRNHPKTLACNVASLANFGHFKDLPEILYRLLEGQDVRENRKMNWQERKYWTIRRVVGRRRRTVRRGAKTNIRKPKVISRHKLPKDVREKMAAQKRKLEKEKVSAARLEKKIAIAKKAVARYQLDSDYWFLHDRVSDLFAHCLEIDLDHLKSNNCSKISLAPKWCPSLDSSFDSATLLCESIARKIFTRESYPEYQGIEEAHYAYRV</sequence>
<feature type="region of interest" description="Disordered" evidence="2">
    <location>
        <begin position="1"/>
        <end position="27"/>
    </location>
</feature>
<keyword evidence="5" id="KW-1185">Reference proteome</keyword>
<gene>
    <name evidence="4" type="ORF">M0R45_023500</name>
</gene>
<dbReference type="Proteomes" id="UP001457282">
    <property type="component" value="Unassembled WGS sequence"/>
</dbReference>
<keyword evidence="1" id="KW-0175">Coiled coil</keyword>
<organism evidence="4 5">
    <name type="scientific">Rubus argutus</name>
    <name type="common">Southern blackberry</name>
    <dbReference type="NCBI Taxonomy" id="59490"/>
    <lineage>
        <taxon>Eukaryota</taxon>
        <taxon>Viridiplantae</taxon>
        <taxon>Streptophyta</taxon>
        <taxon>Embryophyta</taxon>
        <taxon>Tracheophyta</taxon>
        <taxon>Spermatophyta</taxon>
        <taxon>Magnoliopsida</taxon>
        <taxon>eudicotyledons</taxon>
        <taxon>Gunneridae</taxon>
        <taxon>Pentapetalae</taxon>
        <taxon>rosids</taxon>
        <taxon>fabids</taxon>
        <taxon>Rosales</taxon>
        <taxon>Rosaceae</taxon>
        <taxon>Rosoideae</taxon>
        <taxon>Rosoideae incertae sedis</taxon>
        <taxon>Rubus</taxon>
    </lineage>
</organism>
<dbReference type="PANTHER" id="PTHR31373">
    <property type="entry name" value="OS06G0652100 PROTEIN"/>
    <property type="match status" value="1"/>
</dbReference>
<dbReference type="PIRSF" id="PIRSF015417">
    <property type="entry name" value="T31B5_30_vWA"/>
    <property type="match status" value="1"/>
</dbReference>
<dbReference type="InterPro" id="IPR011205">
    <property type="entry name" value="UCP015417_vWA"/>
</dbReference>
<comment type="caution">
    <text evidence="4">The sequence shown here is derived from an EMBL/GenBank/DDBJ whole genome shotgun (WGS) entry which is preliminary data.</text>
</comment>
<feature type="domain" description="DUF2828" evidence="3">
    <location>
        <begin position="32"/>
        <end position="312"/>
    </location>
</feature>
<feature type="compositionally biased region" description="Polar residues" evidence="2">
    <location>
        <begin position="12"/>
        <end position="23"/>
    </location>
</feature>
<dbReference type="AlphaFoldDB" id="A0AAW1WN70"/>
<evidence type="ECO:0000313" key="5">
    <source>
        <dbReference type="Proteomes" id="UP001457282"/>
    </source>
</evidence>
<dbReference type="Pfam" id="PF11443">
    <property type="entry name" value="DUF2828"/>
    <property type="match status" value="1"/>
</dbReference>
<evidence type="ECO:0000259" key="3">
    <source>
        <dbReference type="Pfam" id="PF11443"/>
    </source>
</evidence>
<accession>A0AAW1WN70</accession>
<dbReference type="EMBL" id="JBEDUW010000005">
    <property type="protein sequence ID" value="KAK9926259.1"/>
    <property type="molecule type" value="Genomic_DNA"/>
</dbReference>
<dbReference type="PANTHER" id="PTHR31373:SF17">
    <property type="entry name" value="OS06G0652100 PROTEIN"/>
    <property type="match status" value="1"/>
</dbReference>
<feature type="coiled-coil region" evidence="1">
    <location>
        <begin position="193"/>
        <end position="230"/>
    </location>
</feature>
<evidence type="ECO:0000313" key="4">
    <source>
        <dbReference type="EMBL" id="KAK9926259.1"/>
    </source>
</evidence>
<evidence type="ECO:0000256" key="1">
    <source>
        <dbReference type="SAM" id="Coils"/>
    </source>
</evidence>
<proteinExistence type="predicted"/>
<evidence type="ECO:0000256" key="2">
    <source>
        <dbReference type="SAM" id="MobiDB-lite"/>
    </source>
</evidence>
<protein>
    <recommendedName>
        <fullName evidence="3">DUF2828 domain-containing protein</fullName>
    </recommendedName>
</protein>